<comment type="caution">
    <text evidence="3">The sequence shown here is derived from an EMBL/GenBank/DDBJ whole genome shotgun (WGS) entry which is preliminary data.</text>
</comment>
<dbReference type="PANTHER" id="PTHR40640">
    <property type="entry name" value="ANCHORED GLYCOPROTEIN, PUTATIVE (AFU_ORTHOLOGUE AFUA_8G04860)-RELATED"/>
    <property type="match status" value="1"/>
</dbReference>
<evidence type="ECO:0000313" key="3">
    <source>
        <dbReference type="EMBL" id="KXG51532.1"/>
    </source>
</evidence>
<dbReference type="GeneID" id="63711938"/>
<feature type="region of interest" description="Disordered" evidence="1">
    <location>
        <begin position="127"/>
        <end position="173"/>
    </location>
</feature>
<reference evidence="3 4" key="1">
    <citation type="journal article" date="2016" name="BMC Genomics">
        <title>Genome sequencing and secondary metabolism of the postharvest pathogen Penicillium griseofulvum.</title>
        <authorList>
            <person name="Banani H."/>
            <person name="Marcet-Houben M."/>
            <person name="Ballester A.R."/>
            <person name="Abbruscato P."/>
            <person name="Gonzalez-Candelas L."/>
            <person name="Gabaldon T."/>
            <person name="Spadaro D."/>
        </authorList>
    </citation>
    <scope>NUCLEOTIDE SEQUENCE [LARGE SCALE GENOMIC DNA]</scope>
    <source>
        <strain evidence="3 4">PG3</strain>
    </source>
</reference>
<dbReference type="OrthoDB" id="4991875at2759"/>
<organism evidence="3 4">
    <name type="scientific">Penicillium patulum</name>
    <name type="common">Penicillium griseofulvum</name>
    <dbReference type="NCBI Taxonomy" id="5078"/>
    <lineage>
        <taxon>Eukaryota</taxon>
        <taxon>Fungi</taxon>
        <taxon>Dikarya</taxon>
        <taxon>Ascomycota</taxon>
        <taxon>Pezizomycotina</taxon>
        <taxon>Eurotiomycetes</taxon>
        <taxon>Eurotiomycetidae</taxon>
        <taxon>Eurotiales</taxon>
        <taxon>Aspergillaceae</taxon>
        <taxon>Penicillium</taxon>
    </lineage>
</organism>
<dbReference type="EMBL" id="LHQR01000029">
    <property type="protein sequence ID" value="KXG51532.1"/>
    <property type="molecule type" value="Genomic_DNA"/>
</dbReference>
<dbReference type="RefSeq" id="XP_040650068.1">
    <property type="nucleotide sequence ID" value="XM_040796638.1"/>
</dbReference>
<protein>
    <submittedName>
        <fullName evidence="3">Uncharacterized protein</fullName>
    </submittedName>
</protein>
<proteinExistence type="predicted"/>
<dbReference type="STRING" id="5078.A0A135LRG7"/>
<gene>
    <name evidence="3" type="ORF">PGRI_089250</name>
</gene>
<keyword evidence="2" id="KW-0732">Signal</keyword>
<dbReference type="OMA" id="TTYKITC"/>
<evidence type="ECO:0000256" key="1">
    <source>
        <dbReference type="SAM" id="MobiDB-lite"/>
    </source>
</evidence>
<dbReference type="AlphaFoldDB" id="A0A135LRG7"/>
<dbReference type="Proteomes" id="UP000070168">
    <property type="component" value="Unassembled WGS sequence"/>
</dbReference>
<name>A0A135LRG7_PENPA</name>
<accession>A0A135LRG7</accession>
<sequence>MRFYTIALLTGATAVAATKSATLLLPGFAGQDLQASVVETNGDATTYKVTCPKTADVCGIVGDGMTAIAAPTSVQLMNIDLQGTVGTVSCNVAGTTYASCHASAGTATPSGTLGPDDLNWMPVAISTTHTPTSTTTTTTKAPTSTTTTTEVTSTSTPTMTSAPTPKKSSSALVSSTASVSSSTRLVAAPSNGTGAPAASSTPFNAAGQLAGSIWTVGGAFAALACAFA</sequence>
<keyword evidence="4" id="KW-1185">Reference proteome</keyword>
<feature type="signal peptide" evidence="2">
    <location>
        <begin position="1"/>
        <end position="17"/>
    </location>
</feature>
<evidence type="ECO:0000256" key="2">
    <source>
        <dbReference type="SAM" id="SignalP"/>
    </source>
</evidence>
<dbReference type="PANTHER" id="PTHR40640:SF1">
    <property type="entry name" value="ANCHORED GLYCOPROTEIN, PUTATIVE (AFU_ORTHOLOGUE AFUA_8G04860)-RELATED"/>
    <property type="match status" value="1"/>
</dbReference>
<evidence type="ECO:0000313" key="4">
    <source>
        <dbReference type="Proteomes" id="UP000070168"/>
    </source>
</evidence>
<feature type="chain" id="PRO_5007800775" evidence="2">
    <location>
        <begin position="18"/>
        <end position="228"/>
    </location>
</feature>